<evidence type="ECO:0000313" key="3">
    <source>
        <dbReference type="Proteomes" id="UP000238220"/>
    </source>
</evidence>
<dbReference type="SUPFAM" id="SSF109604">
    <property type="entry name" value="HD-domain/PDEase-like"/>
    <property type="match status" value="1"/>
</dbReference>
<evidence type="ECO:0000256" key="1">
    <source>
        <dbReference type="SAM" id="MobiDB-lite"/>
    </source>
</evidence>
<dbReference type="EMBL" id="PSNW01000001">
    <property type="protein sequence ID" value="PPE75951.1"/>
    <property type="molecule type" value="Genomic_DNA"/>
</dbReference>
<protein>
    <recommendedName>
        <fullName evidence="4">HD/PDEase domain-containing protein</fullName>
    </recommendedName>
</protein>
<keyword evidence="3" id="KW-1185">Reference proteome</keyword>
<name>A0A2S5TLV2_9GAMM</name>
<accession>A0A2S5TLV2</accession>
<feature type="region of interest" description="Disordered" evidence="1">
    <location>
        <begin position="310"/>
        <end position="337"/>
    </location>
</feature>
<proteinExistence type="predicted"/>
<comment type="caution">
    <text evidence="2">The sequence shown here is derived from an EMBL/GenBank/DDBJ whole genome shotgun (WGS) entry which is preliminary data.</text>
</comment>
<evidence type="ECO:0000313" key="2">
    <source>
        <dbReference type="EMBL" id="PPE75951.1"/>
    </source>
</evidence>
<dbReference type="Proteomes" id="UP000238220">
    <property type="component" value="Unassembled WGS sequence"/>
</dbReference>
<dbReference type="AlphaFoldDB" id="A0A2S5TLV2"/>
<sequence>MRKRRNHYDVTDTVRISHPDEVKDAVCGIVGSLYPGMDLKPLHRAFEVFTRLYAGTLPGYLGCDTWYHDAQHSLDCALAMARLLDGHERSVPAAQRLGERRTQLGILIALFHDAGYIRRSSDSAWNGAEFTLNHVHRSGEFLSDFLPTVGFADAVELTRQVVHFTGYEIALDKIRVRHPKDRMLGFMLGTADIIAQTSDRCYLEKCKTYLFREFVICGMAGAGIPGGPKVMYPQVEDLLRNTPDFNKKLWEERLDGYFQGAYRYMDHHFGGHNPYVEQIEAHLRLIRRLGKTGRFDRLARRPQAIAAQELREIAGLNPPPAGSSSSKKPRGEMRRAA</sequence>
<gene>
    <name evidence="2" type="ORF">C3942_03455</name>
</gene>
<evidence type="ECO:0008006" key="4">
    <source>
        <dbReference type="Google" id="ProtNLM"/>
    </source>
</evidence>
<reference evidence="2 3" key="1">
    <citation type="submission" date="2018-02" db="EMBL/GenBank/DDBJ databases">
        <title>Genome sequencing of Solimonas sp. HR-BB.</title>
        <authorList>
            <person name="Lee Y."/>
            <person name="Jeon C.O."/>
        </authorList>
    </citation>
    <scope>NUCLEOTIDE SEQUENCE [LARGE SCALE GENOMIC DNA]</scope>
    <source>
        <strain evidence="2 3">HR-BB</strain>
    </source>
</reference>
<organism evidence="2 3">
    <name type="scientific">Solimonas fluminis</name>
    <dbReference type="NCBI Taxonomy" id="2086571"/>
    <lineage>
        <taxon>Bacteria</taxon>
        <taxon>Pseudomonadati</taxon>
        <taxon>Pseudomonadota</taxon>
        <taxon>Gammaproteobacteria</taxon>
        <taxon>Nevskiales</taxon>
        <taxon>Nevskiaceae</taxon>
        <taxon>Solimonas</taxon>
    </lineage>
</organism>